<evidence type="ECO:0000256" key="3">
    <source>
        <dbReference type="ARBA" id="ARBA00022989"/>
    </source>
</evidence>
<evidence type="ECO:0000256" key="1">
    <source>
        <dbReference type="ARBA" id="ARBA00004141"/>
    </source>
</evidence>
<dbReference type="AlphaFoldDB" id="A0A9D4JKA5"/>
<dbReference type="Pfam" id="PF00002">
    <property type="entry name" value="7tm_2"/>
    <property type="match status" value="1"/>
</dbReference>
<comment type="caution">
    <text evidence="6">The sequence shown here is derived from an EMBL/GenBank/DDBJ whole genome shotgun (WGS) entry which is preliminary data.</text>
</comment>
<gene>
    <name evidence="6" type="ORF">DPMN_143733</name>
</gene>
<evidence type="ECO:0000256" key="2">
    <source>
        <dbReference type="ARBA" id="ARBA00022692"/>
    </source>
</evidence>
<dbReference type="PROSITE" id="PS51257">
    <property type="entry name" value="PROKAR_LIPOPROTEIN"/>
    <property type="match status" value="1"/>
</dbReference>
<keyword evidence="3 5" id="KW-1133">Transmembrane helix</keyword>
<keyword evidence="4 5" id="KW-0472">Membrane</keyword>
<feature type="transmembrane region" description="Helical" evidence="5">
    <location>
        <begin position="53"/>
        <end position="70"/>
    </location>
</feature>
<name>A0A9D4JKA5_DREPO</name>
<accession>A0A9D4JKA5</accession>
<dbReference type="GO" id="GO:0005886">
    <property type="term" value="C:plasma membrane"/>
    <property type="evidence" value="ECO:0007669"/>
    <property type="project" value="TreeGrafter"/>
</dbReference>
<dbReference type="GO" id="GO:0004930">
    <property type="term" value="F:G protein-coupled receptor activity"/>
    <property type="evidence" value="ECO:0007669"/>
    <property type="project" value="InterPro"/>
</dbReference>
<keyword evidence="2 5" id="KW-0812">Transmembrane</keyword>
<proteinExistence type="predicted"/>
<dbReference type="InterPro" id="IPR000832">
    <property type="entry name" value="GPCR_2_secretin-like"/>
</dbReference>
<dbReference type="EMBL" id="JAIWYP010000006">
    <property type="protein sequence ID" value="KAH3815210.1"/>
    <property type="molecule type" value="Genomic_DNA"/>
</dbReference>
<organism evidence="6 7">
    <name type="scientific">Dreissena polymorpha</name>
    <name type="common">Zebra mussel</name>
    <name type="synonym">Mytilus polymorpha</name>
    <dbReference type="NCBI Taxonomy" id="45954"/>
    <lineage>
        <taxon>Eukaryota</taxon>
        <taxon>Metazoa</taxon>
        <taxon>Spiralia</taxon>
        <taxon>Lophotrochozoa</taxon>
        <taxon>Mollusca</taxon>
        <taxon>Bivalvia</taxon>
        <taxon>Autobranchia</taxon>
        <taxon>Heteroconchia</taxon>
        <taxon>Euheterodonta</taxon>
        <taxon>Imparidentia</taxon>
        <taxon>Neoheterodontei</taxon>
        <taxon>Myida</taxon>
        <taxon>Dreissenoidea</taxon>
        <taxon>Dreissenidae</taxon>
        <taxon>Dreissena</taxon>
    </lineage>
</organism>
<evidence type="ECO:0000256" key="4">
    <source>
        <dbReference type="ARBA" id="ARBA00023136"/>
    </source>
</evidence>
<dbReference type="PANTHER" id="PTHR12011">
    <property type="entry name" value="ADHESION G-PROTEIN COUPLED RECEPTOR"/>
    <property type="match status" value="1"/>
</dbReference>
<protein>
    <submittedName>
        <fullName evidence="6">Uncharacterized protein</fullName>
    </submittedName>
</protein>
<dbReference type="PANTHER" id="PTHR12011:SF347">
    <property type="entry name" value="FI21270P1-RELATED"/>
    <property type="match status" value="1"/>
</dbReference>
<evidence type="ECO:0000313" key="7">
    <source>
        <dbReference type="Proteomes" id="UP000828390"/>
    </source>
</evidence>
<comment type="subcellular location">
    <subcellularLocation>
        <location evidence="1">Membrane</location>
        <topology evidence="1">Multi-pass membrane protein</topology>
    </subcellularLocation>
</comment>
<feature type="transmembrane region" description="Helical" evidence="5">
    <location>
        <begin position="15"/>
        <end position="41"/>
    </location>
</feature>
<reference evidence="6" key="1">
    <citation type="journal article" date="2019" name="bioRxiv">
        <title>The Genome of the Zebra Mussel, Dreissena polymorpha: A Resource for Invasive Species Research.</title>
        <authorList>
            <person name="McCartney M.A."/>
            <person name="Auch B."/>
            <person name="Kono T."/>
            <person name="Mallez S."/>
            <person name="Zhang Y."/>
            <person name="Obille A."/>
            <person name="Becker A."/>
            <person name="Abrahante J.E."/>
            <person name="Garbe J."/>
            <person name="Badalamenti J.P."/>
            <person name="Herman A."/>
            <person name="Mangelson H."/>
            <person name="Liachko I."/>
            <person name="Sullivan S."/>
            <person name="Sone E.D."/>
            <person name="Koren S."/>
            <person name="Silverstein K.A.T."/>
            <person name="Beckman K.B."/>
            <person name="Gohl D.M."/>
        </authorList>
    </citation>
    <scope>NUCLEOTIDE SEQUENCE</scope>
    <source>
        <strain evidence="6">Duluth1</strain>
        <tissue evidence="6">Whole animal</tissue>
    </source>
</reference>
<reference evidence="6" key="2">
    <citation type="submission" date="2020-11" db="EMBL/GenBank/DDBJ databases">
        <authorList>
            <person name="McCartney M.A."/>
            <person name="Auch B."/>
            <person name="Kono T."/>
            <person name="Mallez S."/>
            <person name="Becker A."/>
            <person name="Gohl D.M."/>
            <person name="Silverstein K.A.T."/>
            <person name="Koren S."/>
            <person name="Bechman K.B."/>
            <person name="Herman A."/>
            <person name="Abrahante J.E."/>
            <person name="Garbe J."/>
        </authorList>
    </citation>
    <scope>NUCLEOTIDE SEQUENCE</scope>
    <source>
        <strain evidence="6">Duluth1</strain>
        <tissue evidence="6">Whole animal</tissue>
    </source>
</reference>
<dbReference type="Proteomes" id="UP000828390">
    <property type="component" value="Unassembled WGS sequence"/>
</dbReference>
<evidence type="ECO:0000313" key="6">
    <source>
        <dbReference type="EMBL" id="KAH3815210.1"/>
    </source>
</evidence>
<sequence length="79" mass="8866">MYVETKDMSLGNRHALFTLTTVGCILSIACLLMTLIAYVYLNMLGNEKILIHFNLSLALMMSQLVFVSASDAHRNQENL</sequence>
<keyword evidence="7" id="KW-1185">Reference proteome</keyword>
<dbReference type="Gene3D" id="1.20.1070.10">
    <property type="entry name" value="Rhodopsin 7-helix transmembrane proteins"/>
    <property type="match status" value="1"/>
</dbReference>
<evidence type="ECO:0000256" key="5">
    <source>
        <dbReference type="SAM" id="Phobius"/>
    </source>
</evidence>